<organism evidence="2 3">
    <name type="scientific">Catenuloplanes indicus</name>
    <dbReference type="NCBI Taxonomy" id="137267"/>
    <lineage>
        <taxon>Bacteria</taxon>
        <taxon>Bacillati</taxon>
        <taxon>Actinomycetota</taxon>
        <taxon>Actinomycetes</taxon>
        <taxon>Micromonosporales</taxon>
        <taxon>Micromonosporaceae</taxon>
        <taxon>Catenuloplanes</taxon>
    </lineage>
</organism>
<proteinExistence type="predicted"/>
<keyword evidence="1" id="KW-1133">Transmembrane helix</keyword>
<keyword evidence="1" id="KW-0472">Membrane</keyword>
<keyword evidence="1" id="KW-0812">Transmembrane</keyword>
<evidence type="ECO:0000313" key="2">
    <source>
        <dbReference type="EMBL" id="MDQ0369793.1"/>
    </source>
</evidence>
<feature type="transmembrane region" description="Helical" evidence="1">
    <location>
        <begin position="12"/>
        <end position="29"/>
    </location>
</feature>
<keyword evidence="3" id="KW-1185">Reference proteome</keyword>
<feature type="transmembrane region" description="Helical" evidence="1">
    <location>
        <begin position="49"/>
        <end position="67"/>
    </location>
</feature>
<gene>
    <name evidence="2" type="ORF">J2S42_006462</name>
</gene>
<dbReference type="Proteomes" id="UP001240236">
    <property type="component" value="Unassembled WGS sequence"/>
</dbReference>
<comment type="caution">
    <text evidence="2">The sequence shown here is derived from an EMBL/GenBank/DDBJ whole genome shotgun (WGS) entry which is preliminary data.</text>
</comment>
<dbReference type="EMBL" id="JAUSUZ010000001">
    <property type="protein sequence ID" value="MDQ0369793.1"/>
    <property type="molecule type" value="Genomic_DNA"/>
</dbReference>
<dbReference type="AlphaFoldDB" id="A0AAE3W4L2"/>
<evidence type="ECO:0000256" key="1">
    <source>
        <dbReference type="SAM" id="Phobius"/>
    </source>
</evidence>
<protein>
    <submittedName>
        <fullName evidence="2">Uncharacterized protein</fullName>
    </submittedName>
</protein>
<sequence length="71" mass="7506">MTAHHHVTRRTLLAGTGGVLLLGHANVWFTADFVDLGGATGMGRLSDWIEAAGGIASFNYLIPGSAVRSRR</sequence>
<evidence type="ECO:0000313" key="3">
    <source>
        <dbReference type="Proteomes" id="UP001240236"/>
    </source>
</evidence>
<dbReference type="RefSeq" id="WP_307245281.1">
    <property type="nucleotide sequence ID" value="NZ_JAUSUZ010000001.1"/>
</dbReference>
<accession>A0AAE3W4L2</accession>
<name>A0AAE3W4L2_9ACTN</name>
<reference evidence="2 3" key="1">
    <citation type="submission" date="2023-07" db="EMBL/GenBank/DDBJ databases">
        <title>Sequencing the genomes of 1000 actinobacteria strains.</title>
        <authorList>
            <person name="Klenk H.-P."/>
        </authorList>
    </citation>
    <scope>NUCLEOTIDE SEQUENCE [LARGE SCALE GENOMIC DNA]</scope>
    <source>
        <strain evidence="2 3">DSM 44709</strain>
    </source>
</reference>